<accession>A0A3M7RBI3</accession>
<dbReference type="Proteomes" id="UP000276133">
    <property type="component" value="Unassembled WGS sequence"/>
</dbReference>
<sequence>MTLSDRSASLFFQIREKTKILTKTQDMNFLSVLVRFLGLHLMQATVSCEQENILIQNIKYKNIDKENLLTRKTRRWIVIYFIYLFYLCRAKAPSPKLKKGQKKIKRSEKMIVQICTKEFQALKKFCNFLFYFLHYQELE</sequence>
<proteinExistence type="predicted"/>
<dbReference type="AlphaFoldDB" id="A0A3M7RBI3"/>
<protein>
    <submittedName>
        <fullName evidence="1">Uncharacterized protein</fullName>
    </submittedName>
</protein>
<reference evidence="1 2" key="1">
    <citation type="journal article" date="2018" name="Sci. Rep.">
        <title>Genomic signatures of local adaptation to the degree of environmental predictability in rotifers.</title>
        <authorList>
            <person name="Franch-Gras L."/>
            <person name="Hahn C."/>
            <person name="Garcia-Roger E.M."/>
            <person name="Carmona M.J."/>
            <person name="Serra M."/>
            <person name="Gomez A."/>
        </authorList>
    </citation>
    <scope>NUCLEOTIDE SEQUENCE [LARGE SCALE GENOMIC DNA]</scope>
    <source>
        <strain evidence="1">HYR1</strain>
    </source>
</reference>
<comment type="caution">
    <text evidence="1">The sequence shown here is derived from an EMBL/GenBank/DDBJ whole genome shotgun (WGS) entry which is preliminary data.</text>
</comment>
<keyword evidence="2" id="KW-1185">Reference proteome</keyword>
<organism evidence="1 2">
    <name type="scientific">Brachionus plicatilis</name>
    <name type="common">Marine rotifer</name>
    <name type="synonym">Brachionus muelleri</name>
    <dbReference type="NCBI Taxonomy" id="10195"/>
    <lineage>
        <taxon>Eukaryota</taxon>
        <taxon>Metazoa</taxon>
        <taxon>Spiralia</taxon>
        <taxon>Gnathifera</taxon>
        <taxon>Rotifera</taxon>
        <taxon>Eurotatoria</taxon>
        <taxon>Monogononta</taxon>
        <taxon>Pseudotrocha</taxon>
        <taxon>Ploima</taxon>
        <taxon>Brachionidae</taxon>
        <taxon>Brachionus</taxon>
    </lineage>
</organism>
<gene>
    <name evidence="1" type="ORF">BpHYR1_030353</name>
</gene>
<name>A0A3M7RBI3_BRAPC</name>
<evidence type="ECO:0000313" key="2">
    <source>
        <dbReference type="Proteomes" id="UP000276133"/>
    </source>
</evidence>
<evidence type="ECO:0000313" key="1">
    <source>
        <dbReference type="EMBL" id="RNA20962.1"/>
    </source>
</evidence>
<dbReference type="EMBL" id="REGN01003753">
    <property type="protein sequence ID" value="RNA20962.1"/>
    <property type="molecule type" value="Genomic_DNA"/>
</dbReference>